<organism evidence="3">
    <name type="scientific">Taenia asiatica</name>
    <name type="common">Asian tapeworm</name>
    <dbReference type="NCBI Taxonomy" id="60517"/>
    <lineage>
        <taxon>Eukaryota</taxon>
        <taxon>Metazoa</taxon>
        <taxon>Spiralia</taxon>
        <taxon>Lophotrochozoa</taxon>
        <taxon>Platyhelminthes</taxon>
        <taxon>Cestoda</taxon>
        <taxon>Eucestoda</taxon>
        <taxon>Cyclophyllidea</taxon>
        <taxon>Taeniidae</taxon>
        <taxon>Taenia</taxon>
    </lineage>
</organism>
<protein>
    <submittedName>
        <fullName evidence="3">Ovule protein</fullName>
    </submittedName>
</protein>
<gene>
    <name evidence="1" type="ORF">TASK_LOCUS2436</name>
</gene>
<name>A0A0R3VYE1_TAEAS</name>
<dbReference type="EMBL" id="UYRS01001665">
    <property type="protein sequence ID" value="VDK25202.1"/>
    <property type="molecule type" value="Genomic_DNA"/>
</dbReference>
<evidence type="ECO:0000313" key="3">
    <source>
        <dbReference type="WBParaSite" id="TASK_0000243501-mRNA-1"/>
    </source>
</evidence>
<reference evidence="3" key="1">
    <citation type="submission" date="2017-02" db="UniProtKB">
        <authorList>
            <consortium name="WormBaseParasite"/>
        </authorList>
    </citation>
    <scope>IDENTIFICATION</scope>
</reference>
<accession>A0A0R3VYE1</accession>
<proteinExistence type="predicted"/>
<dbReference type="WBParaSite" id="TASK_0000243501-mRNA-1">
    <property type="protein sequence ID" value="TASK_0000243501-mRNA-1"/>
    <property type="gene ID" value="TASK_0000243501"/>
</dbReference>
<evidence type="ECO:0000313" key="2">
    <source>
        <dbReference type="Proteomes" id="UP000282613"/>
    </source>
</evidence>
<evidence type="ECO:0000313" key="1">
    <source>
        <dbReference type="EMBL" id="VDK25202.1"/>
    </source>
</evidence>
<reference evidence="1 2" key="2">
    <citation type="submission" date="2018-11" db="EMBL/GenBank/DDBJ databases">
        <authorList>
            <consortium name="Pathogen Informatics"/>
        </authorList>
    </citation>
    <scope>NUCLEOTIDE SEQUENCE [LARGE SCALE GENOMIC DNA]</scope>
</reference>
<sequence length="64" mass="7376">MYPDISQMMRSNHAYQVHVNRSTRQNEGNEAFPWFVKSKMRSSLMEGSQSGISFCPLASKSEEF</sequence>
<dbReference type="AlphaFoldDB" id="A0A0R3VYE1"/>
<keyword evidence="2" id="KW-1185">Reference proteome</keyword>
<dbReference type="Proteomes" id="UP000282613">
    <property type="component" value="Unassembled WGS sequence"/>
</dbReference>